<gene>
    <name evidence="1" type="ORF">ODALV1_LOCUS14642</name>
</gene>
<dbReference type="Proteomes" id="UP001642540">
    <property type="component" value="Unassembled WGS sequence"/>
</dbReference>
<accession>A0ABP1QTL4</accession>
<protein>
    <submittedName>
        <fullName evidence="1">Uncharacterized protein</fullName>
    </submittedName>
</protein>
<proteinExistence type="predicted"/>
<dbReference type="EMBL" id="CAXLJM020000046">
    <property type="protein sequence ID" value="CAL8111013.1"/>
    <property type="molecule type" value="Genomic_DNA"/>
</dbReference>
<name>A0ABP1QTL4_9HEXA</name>
<organism evidence="1 2">
    <name type="scientific">Orchesella dallaii</name>
    <dbReference type="NCBI Taxonomy" id="48710"/>
    <lineage>
        <taxon>Eukaryota</taxon>
        <taxon>Metazoa</taxon>
        <taxon>Ecdysozoa</taxon>
        <taxon>Arthropoda</taxon>
        <taxon>Hexapoda</taxon>
        <taxon>Collembola</taxon>
        <taxon>Entomobryomorpha</taxon>
        <taxon>Entomobryoidea</taxon>
        <taxon>Orchesellidae</taxon>
        <taxon>Orchesellinae</taxon>
        <taxon>Orchesella</taxon>
    </lineage>
</organism>
<evidence type="ECO:0000313" key="1">
    <source>
        <dbReference type="EMBL" id="CAL8111013.1"/>
    </source>
</evidence>
<keyword evidence="2" id="KW-1185">Reference proteome</keyword>
<sequence length="139" mass="16284">MHTKMDTEWTLGESQNLQLQQDFIPPPLQKNTFSIRQHMTNDVHIATMKHLYERSNAISEEEALLVKKRYDEQDRQLYIPTENMIRTVYAEVKAEVSFRKHPLFVELQKLHGVNLGIHHFARDSAVKICAVISDKMHTN</sequence>
<reference evidence="1 2" key="1">
    <citation type="submission" date="2024-08" db="EMBL/GenBank/DDBJ databases">
        <authorList>
            <person name="Cucini C."/>
            <person name="Frati F."/>
        </authorList>
    </citation>
    <scope>NUCLEOTIDE SEQUENCE [LARGE SCALE GENOMIC DNA]</scope>
</reference>
<evidence type="ECO:0000313" key="2">
    <source>
        <dbReference type="Proteomes" id="UP001642540"/>
    </source>
</evidence>
<comment type="caution">
    <text evidence="1">The sequence shown here is derived from an EMBL/GenBank/DDBJ whole genome shotgun (WGS) entry which is preliminary data.</text>
</comment>